<feature type="region of interest" description="Disordered" evidence="4">
    <location>
        <begin position="108"/>
        <end position="154"/>
    </location>
</feature>
<dbReference type="HAMAP" id="MF_00984">
    <property type="entry name" value="SSB"/>
    <property type="match status" value="1"/>
</dbReference>
<dbReference type="PANTHER" id="PTHR10302:SF27">
    <property type="entry name" value="SINGLE-STRANDED DNA-BINDING PROTEIN"/>
    <property type="match status" value="1"/>
</dbReference>
<dbReference type="CDD" id="cd04496">
    <property type="entry name" value="SSB_OBF"/>
    <property type="match status" value="1"/>
</dbReference>
<protein>
    <recommendedName>
        <fullName evidence="2 3">Single-stranded DNA-binding protein</fullName>
        <shortName evidence="2">SSB</shortName>
    </recommendedName>
</protein>
<keyword evidence="2" id="KW-0233">DNA recombination</keyword>
<dbReference type="Gene3D" id="2.40.50.140">
    <property type="entry name" value="Nucleic acid-binding proteins"/>
    <property type="match status" value="1"/>
</dbReference>
<evidence type="ECO:0000256" key="2">
    <source>
        <dbReference type="HAMAP-Rule" id="MF_00984"/>
    </source>
</evidence>
<dbReference type="GO" id="GO:0006260">
    <property type="term" value="P:DNA replication"/>
    <property type="evidence" value="ECO:0007669"/>
    <property type="project" value="UniProtKB-UniRule"/>
</dbReference>
<keyword evidence="2" id="KW-0227">DNA damage</keyword>
<gene>
    <name evidence="5" type="ORF">F3059_10550</name>
</gene>
<feature type="compositionally biased region" description="Low complexity" evidence="4">
    <location>
        <begin position="114"/>
        <end position="145"/>
    </location>
</feature>
<comment type="caution">
    <text evidence="5">The sequence shown here is derived from an EMBL/GenBank/DDBJ whole genome shotgun (WGS) entry which is preliminary data.</text>
</comment>
<evidence type="ECO:0000256" key="3">
    <source>
        <dbReference type="PIRNR" id="PIRNR002070"/>
    </source>
</evidence>
<dbReference type="AlphaFoldDB" id="A0A6N6M8R2"/>
<reference evidence="5 6" key="1">
    <citation type="submission" date="2019-09" db="EMBL/GenBank/DDBJ databases">
        <title>Genomes of Cryomorphaceae.</title>
        <authorList>
            <person name="Bowman J.P."/>
        </authorList>
    </citation>
    <scope>NUCLEOTIDE SEQUENCE [LARGE SCALE GENOMIC DNA]</scope>
    <source>
        <strain evidence="5 6">KCTC 52047</strain>
    </source>
</reference>
<dbReference type="EMBL" id="WACR01000008">
    <property type="protein sequence ID" value="KAB1063497.1"/>
    <property type="molecule type" value="Genomic_DNA"/>
</dbReference>
<keyword evidence="2" id="KW-0234">DNA repair</keyword>
<sequence length="154" mass="17307">MAASLNKVTLIGNLGQDPEMRTFESGATLARFTLATNETYKNKSGELVKRTEWHNIVMWRGLAEVAEKYLNKGNRVYIEGKIRSRTYEDNDKIMRKVYEIEANEMIMLSGPNESSGQGNQSQSYGGNSSQYDQAPPAQNQAQDNSAEMDDDLPF</sequence>
<dbReference type="NCBIfam" id="TIGR00621">
    <property type="entry name" value="ssb"/>
    <property type="match status" value="1"/>
</dbReference>
<comment type="function">
    <text evidence="2">Plays an important role in DNA replication, recombination and repair. Binds to ssDNA and to an array of partner proteins to recruit them to their sites of action during DNA metabolism.</text>
</comment>
<dbReference type="InterPro" id="IPR012340">
    <property type="entry name" value="NA-bd_OB-fold"/>
</dbReference>
<dbReference type="GO" id="GO:0006310">
    <property type="term" value="P:DNA recombination"/>
    <property type="evidence" value="ECO:0007669"/>
    <property type="project" value="UniProtKB-UniRule"/>
</dbReference>
<dbReference type="OrthoDB" id="9809878at2"/>
<dbReference type="InterPro" id="IPR011344">
    <property type="entry name" value="ssDNA-bd"/>
</dbReference>
<keyword evidence="6" id="KW-1185">Reference proteome</keyword>
<proteinExistence type="inferred from homology"/>
<dbReference type="GO" id="GO:0006281">
    <property type="term" value="P:DNA repair"/>
    <property type="evidence" value="ECO:0007669"/>
    <property type="project" value="UniProtKB-UniRule"/>
</dbReference>
<accession>A0A6N6M8R2</accession>
<dbReference type="RefSeq" id="WP_151169007.1">
    <property type="nucleotide sequence ID" value="NZ_WACR01000008.1"/>
</dbReference>
<dbReference type="PANTHER" id="PTHR10302">
    <property type="entry name" value="SINGLE-STRANDED DNA-BINDING PROTEIN"/>
    <property type="match status" value="1"/>
</dbReference>
<name>A0A6N6M8R2_9FLAO</name>
<comment type="subunit">
    <text evidence="2">Homotetramer.</text>
</comment>
<evidence type="ECO:0000256" key="4">
    <source>
        <dbReference type="SAM" id="MobiDB-lite"/>
    </source>
</evidence>
<comment type="caution">
    <text evidence="2">Lacks conserved residue(s) required for the propagation of feature annotation.</text>
</comment>
<organism evidence="5 6">
    <name type="scientific">Salibacter halophilus</name>
    <dbReference type="NCBI Taxonomy" id="1803916"/>
    <lineage>
        <taxon>Bacteria</taxon>
        <taxon>Pseudomonadati</taxon>
        <taxon>Bacteroidota</taxon>
        <taxon>Flavobacteriia</taxon>
        <taxon>Flavobacteriales</taxon>
        <taxon>Salibacteraceae</taxon>
        <taxon>Salibacter</taxon>
    </lineage>
</organism>
<dbReference type="InterPro" id="IPR000424">
    <property type="entry name" value="Primosome_PriB/ssb"/>
</dbReference>
<keyword evidence="1 2" id="KW-0238">DNA-binding</keyword>
<dbReference type="Pfam" id="PF00436">
    <property type="entry name" value="SSB"/>
    <property type="match status" value="1"/>
</dbReference>
<feature type="short sequence motif" description="Important for interaction with partner proteins" evidence="2">
    <location>
        <begin position="149"/>
        <end position="154"/>
    </location>
</feature>
<dbReference type="PROSITE" id="PS50935">
    <property type="entry name" value="SSB"/>
    <property type="match status" value="1"/>
</dbReference>
<evidence type="ECO:0000313" key="6">
    <source>
        <dbReference type="Proteomes" id="UP000435357"/>
    </source>
</evidence>
<dbReference type="PIRSF" id="PIRSF002070">
    <property type="entry name" value="SSB"/>
    <property type="match status" value="1"/>
</dbReference>
<evidence type="ECO:0000256" key="1">
    <source>
        <dbReference type="ARBA" id="ARBA00023125"/>
    </source>
</evidence>
<dbReference type="SUPFAM" id="SSF50249">
    <property type="entry name" value="Nucleic acid-binding proteins"/>
    <property type="match status" value="1"/>
</dbReference>
<dbReference type="Proteomes" id="UP000435357">
    <property type="component" value="Unassembled WGS sequence"/>
</dbReference>
<keyword evidence="2" id="KW-0235">DNA replication</keyword>
<evidence type="ECO:0000313" key="5">
    <source>
        <dbReference type="EMBL" id="KAB1063497.1"/>
    </source>
</evidence>
<dbReference type="GO" id="GO:0009295">
    <property type="term" value="C:nucleoid"/>
    <property type="evidence" value="ECO:0007669"/>
    <property type="project" value="TreeGrafter"/>
</dbReference>
<dbReference type="GO" id="GO:0003697">
    <property type="term" value="F:single-stranded DNA binding"/>
    <property type="evidence" value="ECO:0007669"/>
    <property type="project" value="UniProtKB-UniRule"/>
</dbReference>